<sequence length="92" mass="9911">MTENEILVLTFLAEKPNAIFSFDVISKSVCLTRDEVRSACHSLRKGGFADYFTGSSVGGGFRGSGYMILLQGQQWLESAGHVVAAQRRPGAA</sequence>
<reference evidence="1 2" key="1">
    <citation type="submission" date="2019-11" db="EMBL/GenBank/DDBJ databases">
        <authorList>
            <person name="Lang L."/>
        </authorList>
    </citation>
    <scope>NUCLEOTIDE SEQUENCE [LARGE SCALE GENOMIC DNA]</scope>
    <source>
        <strain evidence="1 2">YIM 132242</strain>
    </source>
</reference>
<dbReference type="Proteomes" id="UP000481417">
    <property type="component" value="Unassembled WGS sequence"/>
</dbReference>
<evidence type="ECO:0000313" key="2">
    <source>
        <dbReference type="Proteomes" id="UP000481417"/>
    </source>
</evidence>
<proteinExistence type="predicted"/>
<comment type="caution">
    <text evidence="1">The sequence shown here is derived from an EMBL/GenBank/DDBJ whole genome shotgun (WGS) entry which is preliminary data.</text>
</comment>
<protein>
    <recommendedName>
        <fullName evidence="3">MarR family transcriptional regulator</fullName>
    </recommendedName>
</protein>
<dbReference type="RefSeq" id="WP_154766232.1">
    <property type="nucleotide sequence ID" value="NZ_WMBT01000042.1"/>
</dbReference>
<keyword evidence="2" id="KW-1185">Reference proteome</keyword>
<name>A0A6L6HVA8_9RHOB</name>
<evidence type="ECO:0008006" key="3">
    <source>
        <dbReference type="Google" id="ProtNLM"/>
    </source>
</evidence>
<evidence type="ECO:0000313" key="1">
    <source>
        <dbReference type="EMBL" id="MTE02201.1"/>
    </source>
</evidence>
<dbReference type="AlphaFoldDB" id="A0A6L6HVA8"/>
<organism evidence="1 2">
    <name type="scientific">Paracoccus lichenicola</name>
    <dbReference type="NCBI Taxonomy" id="2665644"/>
    <lineage>
        <taxon>Bacteria</taxon>
        <taxon>Pseudomonadati</taxon>
        <taxon>Pseudomonadota</taxon>
        <taxon>Alphaproteobacteria</taxon>
        <taxon>Rhodobacterales</taxon>
        <taxon>Paracoccaceae</taxon>
        <taxon>Paracoccus</taxon>
    </lineage>
</organism>
<gene>
    <name evidence="1" type="ORF">GIY56_18130</name>
</gene>
<accession>A0A6L6HVA8</accession>
<dbReference type="EMBL" id="WMBT01000042">
    <property type="protein sequence ID" value="MTE02201.1"/>
    <property type="molecule type" value="Genomic_DNA"/>
</dbReference>